<dbReference type="EMBL" id="JACHEX010000003">
    <property type="protein sequence ID" value="MBB6062732.1"/>
    <property type="molecule type" value="Genomic_DNA"/>
</dbReference>
<evidence type="ECO:0000256" key="1">
    <source>
        <dbReference type="SAM" id="Coils"/>
    </source>
</evidence>
<reference evidence="3 4" key="1">
    <citation type="submission" date="2020-08" db="EMBL/GenBank/DDBJ databases">
        <title>Genomic Encyclopedia of Type Strains, Phase IV (KMG-IV): sequencing the most valuable type-strain genomes for metagenomic binning, comparative biology and taxonomic classification.</title>
        <authorList>
            <person name="Goeker M."/>
        </authorList>
    </citation>
    <scope>NUCLEOTIDE SEQUENCE [LARGE SCALE GENOMIC DNA]</scope>
    <source>
        <strain evidence="3 4">DSM 13481</strain>
    </source>
</reference>
<organism evidence="3 4">
    <name type="scientific">Thermosipho japonicus</name>
    <dbReference type="NCBI Taxonomy" id="90323"/>
    <lineage>
        <taxon>Bacteria</taxon>
        <taxon>Thermotogati</taxon>
        <taxon>Thermotogota</taxon>
        <taxon>Thermotogae</taxon>
        <taxon>Thermotogales</taxon>
        <taxon>Fervidobacteriaceae</taxon>
        <taxon>Thermosipho</taxon>
    </lineage>
</organism>
<evidence type="ECO:0000313" key="4">
    <source>
        <dbReference type="Proteomes" id="UP000555828"/>
    </source>
</evidence>
<dbReference type="RefSeq" id="WP_184619383.1">
    <property type="nucleotide sequence ID" value="NZ_JACHEX010000003.1"/>
</dbReference>
<accession>A0A841GGL4</accession>
<evidence type="ECO:0000256" key="2">
    <source>
        <dbReference type="SAM" id="Phobius"/>
    </source>
</evidence>
<keyword evidence="2" id="KW-0472">Membrane</keyword>
<keyword evidence="4" id="KW-1185">Reference proteome</keyword>
<comment type="caution">
    <text evidence="3">The sequence shown here is derived from an EMBL/GenBank/DDBJ whole genome shotgun (WGS) entry which is preliminary data.</text>
</comment>
<sequence length="211" mass="24661">MIHKRRRERIWPYVLVFGLVILFIVTVFFAFGNFFRYRKILDDYNALKKFVESKLNGYEAKLKDLESKFGPNSVLDKYILSVNYLKNFGADLEYILNNIEDEPGTGYFMVFVVGNEPSWVTVKDDKKTYFSREIYPGLSKYKFYYFKSPKIMTDYDIIVSPDADIVVGKAGKVYLLFYGVGSSFHPTKIVHIEDMKVNNLMKTFSLYVPGR</sequence>
<proteinExistence type="predicted"/>
<dbReference type="Proteomes" id="UP000555828">
    <property type="component" value="Unassembled WGS sequence"/>
</dbReference>
<keyword evidence="2" id="KW-0812">Transmembrane</keyword>
<name>A0A841GGL4_9BACT</name>
<protein>
    <submittedName>
        <fullName evidence="3">Uncharacterized protein</fullName>
    </submittedName>
</protein>
<dbReference type="AlphaFoldDB" id="A0A841GGL4"/>
<evidence type="ECO:0000313" key="3">
    <source>
        <dbReference type="EMBL" id="MBB6062732.1"/>
    </source>
</evidence>
<keyword evidence="1" id="KW-0175">Coiled coil</keyword>
<feature type="coiled-coil region" evidence="1">
    <location>
        <begin position="41"/>
        <end position="68"/>
    </location>
</feature>
<keyword evidence="2" id="KW-1133">Transmembrane helix</keyword>
<gene>
    <name evidence="3" type="ORF">HNP65_001184</name>
</gene>
<feature type="transmembrane region" description="Helical" evidence="2">
    <location>
        <begin position="12"/>
        <end position="35"/>
    </location>
</feature>